<feature type="transmembrane region" description="Helical" evidence="8">
    <location>
        <begin position="90"/>
        <end position="114"/>
    </location>
</feature>
<dbReference type="Pfam" id="PF03547">
    <property type="entry name" value="Mem_trans"/>
    <property type="match status" value="1"/>
</dbReference>
<keyword evidence="3" id="KW-0813">Transport</keyword>
<evidence type="ECO:0000313" key="9">
    <source>
        <dbReference type="EMBL" id="GAA4511083.1"/>
    </source>
</evidence>
<feature type="transmembrane region" description="Helical" evidence="8">
    <location>
        <begin position="280"/>
        <end position="300"/>
    </location>
</feature>
<feature type="transmembrane region" description="Helical" evidence="8">
    <location>
        <begin position="248"/>
        <end position="268"/>
    </location>
</feature>
<dbReference type="Gene3D" id="1.20.1530.20">
    <property type="match status" value="1"/>
</dbReference>
<dbReference type="PANTHER" id="PTHR36838:SF1">
    <property type="entry name" value="SLR1864 PROTEIN"/>
    <property type="match status" value="1"/>
</dbReference>
<evidence type="ECO:0000256" key="8">
    <source>
        <dbReference type="SAM" id="Phobius"/>
    </source>
</evidence>
<reference evidence="10" key="1">
    <citation type="journal article" date="2019" name="Int. J. Syst. Evol. Microbiol.">
        <title>The Global Catalogue of Microorganisms (GCM) 10K type strain sequencing project: providing services to taxonomists for standard genome sequencing and annotation.</title>
        <authorList>
            <consortium name="The Broad Institute Genomics Platform"/>
            <consortium name="The Broad Institute Genome Sequencing Center for Infectious Disease"/>
            <person name="Wu L."/>
            <person name="Ma J."/>
        </authorList>
    </citation>
    <scope>NUCLEOTIDE SEQUENCE [LARGE SCALE GENOMIC DNA]</scope>
    <source>
        <strain evidence="10">JCM 17858</strain>
    </source>
</reference>
<dbReference type="EMBL" id="BAABGR010000004">
    <property type="protein sequence ID" value="GAA4511083.1"/>
    <property type="molecule type" value="Genomic_DNA"/>
</dbReference>
<evidence type="ECO:0000256" key="4">
    <source>
        <dbReference type="ARBA" id="ARBA00022475"/>
    </source>
</evidence>
<dbReference type="Proteomes" id="UP001500394">
    <property type="component" value="Unassembled WGS sequence"/>
</dbReference>
<organism evidence="9 10">
    <name type="scientific">Sphingobacterium thermophilum</name>
    <dbReference type="NCBI Taxonomy" id="768534"/>
    <lineage>
        <taxon>Bacteria</taxon>
        <taxon>Pseudomonadati</taxon>
        <taxon>Bacteroidota</taxon>
        <taxon>Sphingobacteriia</taxon>
        <taxon>Sphingobacteriales</taxon>
        <taxon>Sphingobacteriaceae</taxon>
        <taxon>Sphingobacterium</taxon>
    </lineage>
</organism>
<feature type="transmembrane region" description="Helical" evidence="8">
    <location>
        <begin position="161"/>
        <end position="182"/>
    </location>
</feature>
<evidence type="ECO:0000256" key="5">
    <source>
        <dbReference type="ARBA" id="ARBA00022692"/>
    </source>
</evidence>
<evidence type="ECO:0000256" key="1">
    <source>
        <dbReference type="ARBA" id="ARBA00004651"/>
    </source>
</evidence>
<gene>
    <name evidence="9" type="ORF">GCM10023173_03340</name>
</gene>
<evidence type="ECO:0000256" key="2">
    <source>
        <dbReference type="ARBA" id="ARBA00010145"/>
    </source>
</evidence>
<keyword evidence="10" id="KW-1185">Reference proteome</keyword>
<keyword evidence="6 8" id="KW-1133">Transmembrane helix</keyword>
<evidence type="ECO:0000256" key="7">
    <source>
        <dbReference type="ARBA" id="ARBA00023136"/>
    </source>
</evidence>
<sequence length="304" mass="33894">MSNFILIFLCLTLGYVFRSLKLIKKGGHLAINTWVIYVGLPAVALKYIPAIEWSLDYLYTAILPFLSFAISFAVCSLLNRWQHFSKRTLYTMIIAGGLCNTSFIGFPLVSSYYGEEYLKVAIVSDQVTFFLLSLFGVLLASSTKNIFSTSKEKYTYIVKRIITFPPLIACIVALIFHAYLNHPVLHDLFSSLAATVSPMALFSIGIQLNFKRISHELNALYTGLFVKLLVAPTACLLLVYLLGLHGNFFRVSVFEMTMPCLVASSIVIEKFGLNVKFANTLIGVSIVVGILLSFAWYSVINTLL</sequence>
<dbReference type="PANTHER" id="PTHR36838">
    <property type="entry name" value="AUXIN EFFLUX CARRIER FAMILY PROTEIN"/>
    <property type="match status" value="1"/>
</dbReference>
<accession>A0ABP8QVE7</accession>
<feature type="transmembrane region" description="Helical" evidence="8">
    <location>
        <begin position="57"/>
        <end position="78"/>
    </location>
</feature>
<keyword evidence="4" id="KW-1003">Cell membrane</keyword>
<comment type="caution">
    <text evidence="9">The sequence shown here is derived from an EMBL/GenBank/DDBJ whole genome shotgun (WGS) entry which is preliminary data.</text>
</comment>
<comment type="subcellular location">
    <subcellularLocation>
        <location evidence="1">Cell membrane</location>
        <topology evidence="1">Multi-pass membrane protein</topology>
    </subcellularLocation>
</comment>
<feature type="transmembrane region" description="Helical" evidence="8">
    <location>
        <begin position="120"/>
        <end position="140"/>
    </location>
</feature>
<evidence type="ECO:0000256" key="3">
    <source>
        <dbReference type="ARBA" id="ARBA00022448"/>
    </source>
</evidence>
<feature type="transmembrane region" description="Helical" evidence="8">
    <location>
        <begin position="220"/>
        <end position="242"/>
    </location>
</feature>
<keyword evidence="7 8" id="KW-0472">Membrane</keyword>
<dbReference type="RefSeq" id="WP_345063819.1">
    <property type="nucleotide sequence ID" value="NZ_BAABGR010000004.1"/>
</dbReference>
<comment type="similarity">
    <text evidence="2">Belongs to the auxin efflux carrier (TC 2.A.69) family.</text>
</comment>
<evidence type="ECO:0000256" key="6">
    <source>
        <dbReference type="ARBA" id="ARBA00022989"/>
    </source>
</evidence>
<dbReference type="InterPro" id="IPR004776">
    <property type="entry name" value="Mem_transp_PIN-like"/>
</dbReference>
<keyword evidence="5 8" id="KW-0812">Transmembrane</keyword>
<evidence type="ECO:0000313" key="10">
    <source>
        <dbReference type="Proteomes" id="UP001500394"/>
    </source>
</evidence>
<feature type="transmembrane region" description="Helical" evidence="8">
    <location>
        <begin position="188"/>
        <end position="208"/>
    </location>
</feature>
<proteinExistence type="inferred from homology"/>
<protein>
    <submittedName>
        <fullName evidence="9">AEC family transporter</fullName>
    </submittedName>
</protein>
<name>A0ABP8QVE7_9SPHI</name>
<dbReference type="InterPro" id="IPR038770">
    <property type="entry name" value="Na+/solute_symporter_sf"/>
</dbReference>